<feature type="transmembrane region" description="Helical" evidence="7">
    <location>
        <begin position="357"/>
        <end position="379"/>
    </location>
</feature>
<evidence type="ECO:0000256" key="3">
    <source>
        <dbReference type="ARBA" id="ARBA00022692"/>
    </source>
</evidence>
<dbReference type="PANTHER" id="PTHR43791:SF7">
    <property type="entry name" value="MAJOR FACILITATOR SUPERFAMILY (MFS) PROFILE DOMAIN-CONTAINING PROTEIN"/>
    <property type="match status" value="1"/>
</dbReference>
<dbReference type="SUPFAM" id="SSF103473">
    <property type="entry name" value="MFS general substrate transporter"/>
    <property type="match status" value="2"/>
</dbReference>
<feature type="transmembrane region" description="Helical" evidence="7">
    <location>
        <begin position="887"/>
        <end position="907"/>
    </location>
</feature>
<feature type="transmembrane region" description="Helical" evidence="7">
    <location>
        <begin position="950"/>
        <end position="972"/>
    </location>
</feature>
<feature type="transmembrane region" description="Helical" evidence="7">
    <location>
        <begin position="58"/>
        <end position="79"/>
    </location>
</feature>
<dbReference type="InterPro" id="IPR011701">
    <property type="entry name" value="MFS"/>
</dbReference>
<sequence length="1040" mass="115605">MSPTDVESIKPEANTPETDVQRISEGAVEVGHTDIGYDYYLESQAMDPARRDAIAKKVLRKIDFILLPSMCLIYLMSFLDKQTLNYANAYGLQADLGLEGRDYSWVASITNIGYLLFSYPSSWCLQRFPIGKFVSIMLLCWGTLLVATVGAKDFAGIMALRFLLGGLEACIGPAWMLVTSMFWTRDEQPLRMCIWLGCNGISLMLGSGISWGLGTTTHTALAPWQLIFLVIGVITFFIGGIALFLFPSSPVDFKLFTHEERVVSVWRVADNHTGIKHSQFLPYQMKEAFLEPRVWCVALQQISIGIINGSLTNFTSALLKGFGYNSIETLKWQLPSGAFQLVPTVVLGYLASRYRNITVLMSVLAGVPSIAGIIGIALIPLEHPLALTACCWLLGVIGAAIILNWSIVAANFAGHTKRMTVNGVNFICYAAGNIIGPFMFDPDEAPRYMSAIKALCGGEHVNAGHGDAEVNEVGFTDRTDKENPHFRYKLYLPDPATNMGSQPEPRIVDEEKKVAIVSDDNAQSDTKSEVIGDSHLIEVEGRYTKEEFHKLKRKIDRYLLPLMWLCYGIQQTDKTALGTQAIFGLREDTGLVGQQYSWLTTIFYITYMVCEFPSNVVVQRYKMGRTLSIYMICWGIIVLCIGFAKNFTHLIALRALQGAFECCISPGFMLLVGTWYKTREHASRSLVFQSANAGFGVIASLIMYAIGSATQGREGVQPWRYISYFLGGLTTFVGCLCLLLLGTPSEVLWLNKEEKDMASARIRSNNTGNDKTAIKGWKWKQVRECLIDPCFWFAGMNAFLSSVPNGGLTTFGSIVIKSFGFTSLQTILIEIPRSVMSVVIFICVGLTCSKWSNLRMFFMAGSVLPPFAGFLGMSLLPNDPAIKWTKWGCYFITVPFVLGLFLAWTLIPSNTAGRTKRTITSSFTFVGYCVGNMVGSQIFKEKDAPKYTPGTIGCAICFGLEFALILTWRFVLVRRNKKRDAQQENDGLTVEEREKKGKEYGEADYSDFENPYVSTAWSSTIFATNKVHSSGTPYRHGWNL</sequence>
<dbReference type="AlphaFoldDB" id="A0A8H3VZ11"/>
<feature type="transmembrane region" description="Helical" evidence="7">
    <location>
        <begin position="103"/>
        <end position="121"/>
    </location>
</feature>
<keyword evidence="4 7" id="KW-1133">Transmembrane helix</keyword>
<keyword evidence="2" id="KW-0813">Transport</keyword>
<keyword evidence="9" id="KW-1185">Reference proteome</keyword>
<dbReference type="Pfam" id="PF07690">
    <property type="entry name" value="MFS_1"/>
    <property type="match status" value="2"/>
</dbReference>
<comment type="similarity">
    <text evidence="6">Belongs to the major facilitator superfamily. Allantoate permease family.</text>
</comment>
<feature type="transmembrane region" description="Helical" evidence="7">
    <location>
        <begin position="385"/>
        <end position="410"/>
    </location>
</feature>
<organism evidence="8 9">
    <name type="scientific">Colletotrichum asianum</name>
    <dbReference type="NCBI Taxonomy" id="702518"/>
    <lineage>
        <taxon>Eukaryota</taxon>
        <taxon>Fungi</taxon>
        <taxon>Dikarya</taxon>
        <taxon>Ascomycota</taxon>
        <taxon>Pezizomycotina</taxon>
        <taxon>Sordariomycetes</taxon>
        <taxon>Hypocreomycetidae</taxon>
        <taxon>Glomerellales</taxon>
        <taxon>Glomerellaceae</taxon>
        <taxon>Colletotrichum</taxon>
        <taxon>Colletotrichum gloeosporioides species complex</taxon>
    </lineage>
</organism>
<dbReference type="GO" id="GO:0016020">
    <property type="term" value="C:membrane"/>
    <property type="evidence" value="ECO:0007669"/>
    <property type="project" value="UniProtKB-SubCell"/>
</dbReference>
<feature type="transmembrane region" description="Helical" evidence="7">
    <location>
        <begin position="133"/>
        <end position="151"/>
    </location>
</feature>
<reference evidence="8 9" key="1">
    <citation type="submission" date="2019-12" db="EMBL/GenBank/DDBJ databases">
        <title>A genome sequence resource for the geographically widespread anthracnose pathogen Colletotrichum asianum.</title>
        <authorList>
            <person name="Meng Y."/>
        </authorList>
    </citation>
    <scope>NUCLEOTIDE SEQUENCE [LARGE SCALE GENOMIC DNA]</scope>
    <source>
        <strain evidence="8 9">ICMP 18580</strain>
    </source>
</reference>
<protein>
    <submittedName>
        <fullName evidence="8">Major facilitator superfamily transporter</fullName>
    </submittedName>
</protein>
<dbReference type="OrthoDB" id="6730379at2759"/>
<evidence type="ECO:0000256" key="4">
    <source>
        <dbReference type="ARBA" id="ARBA00022989"/>
    </source>
</evidence>
<evidence type="ECO:0000256" key="7">
    <source>
        <dbReference type="SAM" id="Phobius"/>
    </source>
</evidence>
<evidence type="ECO:0000256" key="2">
    <source>
        <dbReference type="ARBA" id="ARBA00022448"/>
    </source>
</evidence>
<gene>
    <name evidence="8" type="ORF">GQ607_013579</name>
</gene>
<feature type="transmembrane region" description="Helical" evidence="7">
    <location>
        <begin position="226"/>
        <end position="246"/>
    </location>
</feature>
<feature type="transmembrane region" description="Helical" evidence="7">
    <location>
        <begin position="919"/>
        <end position="938"/>
    </location>
</feature>
<dbReference type="FunFam" id="1.20.1250.20:FF:000064">
    <property type="entry name" value="MFS allantoate transporter"/>
    <property type="match status" value="1"/>
</dbReference>
<feature type="transmembrane region" description="Helical" evidence="7">
    <location>
        <begin position="190"/>
        <end position="214"/>
    </location>
</feature>
<evidence type="ECO:0000256" key="6">
    <source>
        <dbReference type="ARBA" id="ARBA00037968"/>
    </source>
</evidence>
<keyword evidence="5 7" id="KW-0472">Membrane</keyword>
<proteinExistence type="inferred from homology"/>
<keyword evidence="3 7" id="KW-0812">Transmembrane</keyword>
<feature type="transmembrane region" description="Helical" evidence="7">
    <location>
        <begin position="721"/>
        <end position="742"/>
    </location>
</feature>
<comment type="subcellular location">
    <subcellularLocation>
        <location evidence="1">Membrane</location>
        <topology evidence="1">Multi-pass membrane protein</topology>
    </subcellularLocation>
</comment>
<feature type="transmembrane region" description="Helical" evidence="7">
    <location>
        <begin position="823"/>
        <end position="844"/>
    </location>
</feature>
<feature type="transmembrane region" description="Helical" evidence="7">
    <location>
        <begin position="686"/>
        <end position="706"/>
    </location>
</feature>
<evidence type="ECO:0000313" key="9">
    <source>
        <dbReference type="Proteomes" id="UP000434172"/>
    </source>
</evidence>
<dbReference type="EMBL" id="WOWK01000099">
    <property type="protein sequence ID" value="KAF0319186.1"/>
    <property type="molecule type" value="Genomic_DNA"/>
</dbReference>
<dbReference type="GO" id="GO:0022857">
    <property type="term" value="F:transmembrane transporter activity"/>
    <property type="evidence" value="ECO:0007669"/>
    <property type="project" value="InterPro"/>
</dbReference>
<accession>A0A8H3VZ11</accession>
<feature type="transmembrane region" description="Helical" evidence="7">
    <location>
        <begin position="157"/>
        <end position="178"/>
    </location>
</feature>
<evidence type="ECO:0000313" key="8">
    <source>
        <dbReference type="EMBL" id="KAF0319186.1"/>
    </source>
</evidence>
<dbReference type="InterPro" id="IPR036259">
    <property type="entry name" value="MFS_trans_sf"/>
</dbReference>
<evidence type="ECO:0000256" key="1">
    <source>
        <dbReference type="ARBA" id="ARBA00004141"/>
    </source>
</evidence>
<feature type="transmembrane region" description="Helical" evidence="7">
    <location>
        <begin position="627"/>
        <end position="644"/>
    </location>
</feature>
<evidence type="ECO:0000256" key="5">
    <source>
        <dbReference type="ARBA" id="ARBA00023136"/>
    </source>
</evidence>
<dbReference type="Gene3D" id="1.20.1250.20">
    <property type="entry name" value="MFS general substrate transporter like domains"/>
    <property type="match status" value="3"/>
</dbReference>
<dbReference type="Proteomes" id="UP000434172">
    <property type="component" value="Unassembled WGS sequence"/>
</dbReference>
<comment type="caution">
    <text evidence="8">The sequence shown here is derived from an EMBL/GenBank/DDBJ whole genome shotgun (WGS) entry which is preliminary data.</text>
</comment>
<name>A0A8H3VZ11_9PEZI</name>
<feature type="transmembrane region" description="Helical" evidence="7">
    <location>
        <begin position="856"/>
        <end position="875"/>
    </location>
</feature>
<dbReference type="PANTHER" id="PTHR43791">
    <property type="entry name" value="PERMEASE-RELATED"/>
    <property type="match status" value="1"/>
</dbReference>